<dbReference type="AlphaFoldDB" id="A0A0F4GM76"/>
<feature type="compositionally biased region" description="Polar residues" evidence="2">
    <location>
        <begin position="250"/>
        <end position="259"/>
    </location>
</feature>
<name>A0A0F4GM76_9PEZI</name>
<gene>
    <name evidence="3" type="ORF">TI39_contig408g00007</name>
</gene>
<evidence type="ECO:0000256" key="2">
    <source>
        <dbReference type="SAM" id="MobiDB-lite"/>
    </source>
</evidence>
<keyword evidence="4" id="KW-1185">Reference proteome</keyword>
<accession>A0A0F4GM76</accession>
<feature type="compositionally biased region" description="Basic and acidic residues" evidence="2">
    <location>
        <begin position="133"/>
        <end position="161"/>
    </location>
</feature>
<feature type="compositionally biased region" description="Acidic residues" evidence="2">
    <location>
        <begin position="162"/>
        <end position="198"/>
    </location>
</feature>
<evidence type="ECO:0000313" key="3">
    <source>
        <dbReference type="EMBL" id="KJX98519.1"/>
    </source>
</evidence>
<sequence>MEPTFGTPKEERTYGTTKLTMADLLSRDKRGHRLPQLALKLDDTCLDYLDDRCKEDSFDRYHMPKAQQFLHLLAGMYLLYDLKSKEEAVELAYRTGIIMVARHKGKKDEDHPRQANKKDLEALAKEVGELWEEEKDKAKGKREEKEKAKREREEAGEKAGEGEEEGDSAIEESATEESDIEGSDIEEPDMEEPDTEESAIDKKSEMIDELEPPPPRPATPKPKIKIERKSTPRAPKSGLSSCPPDIRLTSPLTTVSSQVPHHPHTTTTKPIHTLTHDLRVKNNKQNLTQLNAEWNKLNIELTKVNKKSSNLKEKCKAMMKSIAEKQAREVELKKEVRKMQKEVDMLL</sequence>
<feature type="region of interest" description="Disordered" evidence="2">
    <location>
        <begin position="133"/>
        <end position="269"/>
    </location>
</feature>
<feature type="coiled-coil region" evidence="1">
    <location>
        <begin position="280"/>
        <end position="342"/>
    </location>
</feature>
<dbReference type="EMBL" id="LAFY01000400">
    <property type="protein sequence ID" value="KJX98519.1"/>
    <property type="molecule type" value="Genomic_DNA"/>
</dbReference>
<comment type="caution">
    <text evidence="3">The sequence shown here is derived from an EMBL/GenBank/DDBJ whole genome shotgun (WGS) entry which is preliminary data.</text>
</comment>
<proteinExistence type="predicted"/>
<organism evidence="3 4">
    <name type="scientific">Zymoseptoria brevis</name>
    <dbReference type="NCBI Taxonomy" id="1047168"/>
    <lineage>
        <taxon>Eukaryota</taxon>
        <taxon>Fungi</taxon>
        <taxon>Dikarya</taxon>
        <taxon>Ascomycota</taxon>
        <taxon>Pezizomycotina</taxon>
        <taxon>Dothideomycetes</taxon>
        <taxon>Dothideomycetidae</taxon>
        <taxon>Mycosphaerellales</taxon>
        <taxon>Mycosphaerellaceae</taxon>
        <taxon>Zymoseptoria</taxon>
    </lineage>
</organism>
<protein>
    <submittedName>
        <fullName evidence="3">Uncharacterized protein</fullName>
    </submittedName>
</protein>
<keyword evidence="1" id="KW-0175">Coiled coil</keyword>
<reference evidence="3 4" key="1">
    <citation type="submission" date="2015-03" db="EMBL/GenBank/DDBJ databases">
        <title>RNA-seq based gene annotation and comparative genomics of four Zymoseptoria species reveal species-specific pathogenicity related genes and transposable element activity.</title>
        <authorList>
            <person name="Grandaubert J."/>
            <person name="Bhattacharyya A."/>
            <person name="Stukenbrock E.H."/>
        </authorList>
    </citation>
    <scope>NUCLEOTIDE SEQUENCE [LARGE SCALE GENOMIC DNA]</scope>
    <source>
        <strain evidence="3 4">Zb18110</strain>
    </source>
</reference>
<dbReference type="Proteomes" id="UP000033647">
    <property type="component" value="Unassembled WGS sequence"/>
</dbReference>
<evidence type="ECO:0000313" key="4">
    <source>
        <dbReference type="Proteomes" id="UP000033647"/>
    </source>
</evidence>
<evidence type="ECO:0000256" key="1">
    <source>
        <dbReference type="SAM" id="Coils"/>
    </source>
</evidence>
<dbReference type="OrthoDB" id="10406865at2759"/>